<gene>
    <name evidence="1" type="ORF">F0919_13515</name>
</gene>
<comment type="caution">
    <text evidence="1">The sequence shown here is derived from an EMBL/GenBank/DDBJ whole genome shotgun (WGS) entry which is preliminary data.</text>
</comment>
<dbReference type="EMBL" id="VWSH01000003">
    <property type="protein sequence ID" value="KAA5533553.1"/>
    <property type="molecule type" value="Genomic_DNA"/>
</dbReference>
<accession>A0A5M6CEZ7</accession>
<evidence type="ECO:0000313" key="1">
    <source>
        <dbReference type="EMBL" id="KAA5533553.1"/>
    </source>
</evidence>
<evidence type="ECO:0000313" key="2">
    <source>
        <dbReference type="Proteomes" id="UP000323632"/>
    </source>
</evidence>
<dbReference type="RefSeq" id="WP_150033300.1">
    <property type="nucleotide sequence ID" value="NZ_VWSH01000003.1"/>
</dbReference>
<reference evidence="1 2" key="1">
    <citation type="submission" date="2019-09" db="EMBL/GenBank/DDBJ databases">
        <title>Genome sequence and assembly of Taibaiella sp.</title>
        <authorList>
            <person name="Chhetri G."/>
        </authorList>
    </citation>
    <scope>NUCLEOTIDE SEQUENCE [LARGE SCALE GENOMIC DNA]</scope>
    <source>
        <strain evidence="1 2">KVB11</strain>
    </source>
</reference>
<proteinExistence type="predicted"/>
<dbReference type="AlphaFoldDB" id="A0A5M6CEZ7"/>
<sequence length="113" mass="13575">MATNIWIEKGWGDSVEDAIFDDIKTAIAETIQMDDEHGAFWVGHMEKEFVLEINKTLDLLFVYGENQDEQIHTKLDNWDEVKHFFRLYFDNEFERLKNEIELRPFTYKRLQNG</sequence>
<organism evidence="1 2">
    <name type="scientific">Taibaiella lutea</name>
    <dbReference type="NCBI Taxonomy" id="2608001"/>
    <lineage>
        <taxon>Bacteria</taxon>
        <taxon>Pseudomonadati</taxon>
        <taxon>Bacteroidota</taxon>
        <taxon>Chitinophagia</taxon>
        <taxon>Chitinophagales</taxon>
        <taxon>Chitinophagaceae</taxon>
        <taxon>Taibaiella</taxon>
    </lineage>
</organism>
<keyword evidence="2" id="KW-1185">Reference proteome</keyword>
<name>A0A5M6CEZ7_9BACT</name>
<dbReference type="Proteomes" id="UP000323632">
    <property type="component" value="Unassembled WGS sequence"/>
</dbReference>
<protein>
    <submittedName>
        <fullName evidence="1">Uncharacterized protein</fullName>
    </submittedName>
</protein>